<gene>
    <name evidence="2" type="ORF">EDM22_12125</name>
</gene>
<dbReference type="Proteomes" id="UP000275048">
    <property type="component" value="Unassembled WGS sequence"/>
</dbReference>
<evidence type="ECO:0000313" key="3">
    <source>
        <dbReference type="Proteomes" id="UP000275048"/>
    </source>
</evidence>
<organism evidence="2 3">
    <name type="scientific">Agromyces tardus</name>
    <dbReference type="NCBI Taxonomy" id="2583849"/>
    <lineage>
        <taxon>Bacteria</taxon>
        <taxon>Bacillati</taxon>
        <taxon>Actinomycetota</taxon>
        <taxon>Actinomycetes</taxon>
        <taxon>Micrococcales</taxon>
        <taxon>Microbacteriaceae</taxon>
        <taxon>Agromyces</taxon>
    </lineage>
</organism>
<proteinExistence type="predicted"/>
<dbReference type="Pfam" id="PF21837">
    <property type="entry name" value="DUF6896"/>
    <property type="match status" value="1"/>
</dbReference>
<dbReference type="OrthoDB" id="4189658at2"/>
<evidence type="ECO:0000259" key="1">
    <source>
        <dbReference type="Pfam" id="PF21837"/>
    </source>
</evidence>
<reference evidence="2 3" key="1">
    <citation type="submission" date="2018-10" db="EMBL/GenBank/DDBJ databases">
        <title>Isolation, diversity and antibacterial activity of antinobacteria from the wheat rhizosphere soil.</title>
        <authorList>
            <person name="Sun T."/>
        </authorList>
    </citation>
    <scope>NUCLEOTIDE SEQUENCE [LARGE SCALE GENOMIC DNA]</scope>
    <source>
        <strain evidence="2 3">SJ-23</strain>
    </source>
</reference>
<dbReference type="RefSeq" id="WP_122937305.1">
    <property type="nucleotide sequence ID" value="NZ_JBHSNT010000067.1"/>
</dbReference>
<keyword evidence="3" id="KW-1185">Reference proteome</keyword>
<sequence length="151" mass="16602">MEQLVITVGDSPDDIVARFADTIVRCLTALSREYIGFERPAVGQPMALRTREAQGTLRSGALEGIGRFQIHGRGCRFELMDGAEVDVDWAEDGRVQFDSWKILMFARSVGRSSIDRDALRAAAGTAPTIEQIDDDSFTIAGDDFTVSWGQD</sequence>
<dbReference type="EMBL" id="RHHB01000024">
    <property type="protein sequence ID" value="RNB47604.1"/>
    <property type="molecule type" value="Genomic_DNA"/>
</dbReference>
<name>A0A3M8A913_9MICO</name>
<dbReference type="InterPro" id="IPR054191">
    <property type="entry name" value="DUF6896"/>
</dbReference>
<comment type="caution">
    <text evidence="2">The sequence shown here is derived from an EMBL/GenBank/DDBJ whole genome shotgun (WGS) entry which is preliminary data.</text>
</comment>
<protein>
    <recommendedName>
        <fullName evidence="1">DUF6896 domain-containing protein</fullName>
    </recommendedName>
</protein>
<dbReference type="AlphaFoldDB" id="A0A3M8A913"/>
<accession>A0A3M8A913</accession>
<evidence type="ECO:0000313" key="2">
    <source>
        <dbReference type="EMBL" id="RNB47604.1"/>
    </source>
</evidence>
<feature type="domain" description="DUF6896" evidence="1">
    <location>
        <begin position="14"/>
        <end position="127"/>
    </location>
</feature>